<dbReference type="InterPro" id="IPR057253">
    <property type="entry name" value="CoiA-like_N"/>
</dbReference>
<dbReference type="RefSeq" id="WP_016184681.1">
    <property type="nucleotide sequence ID" value="NZ_ASWO01000001.1"/>
</dbReference>
<feature type="domain" description="Competence protein CoiA nuclease-like" evidence="1">
    <location>
        <begin position="58"/>
        <end position="195"/>
    </location>
</feature>
<dbReference type="PIRSF" id="PIRSF007487">
    <property type="entry name" value="Competence-induced_CoiA_bac"/>
    <property type="match status" value="1"/>
</dbReference>
<accession>S0LIS3</accession>
<dbReference type="InterPro" id="IPR010330">
    <property type="entry name" value="CoiA_nuc"/>
</dbReference>
<comment type="caution">
    <text evidence="3">The sequence shown here is derived from an EMBL/GenBank/DDBJ whole genome shotgun (WGS) entry which is preliminary data.</text>
</comment>
<protein>
    <recommendedName>
        <fullName evidence="5">Competence protein CoiA</fullName>
    </recommendedName>
</protein>
<evidence type="ECO:0000259" key="1">
    <source>
        <dbReference type="Pfam" id="PF06054"/>
    </source>
</evidence>
<dbReference type="InterPro" id="IPR021176">
    <property type="entry name" value="Competence-induced_CoiA"/>
</dbReference>
<evidence type="ECO:0000313" key="4">
    <source>
        <dbReference type="Proteomes" id="UP000015961"/>
    </source>
</evidence>
<organism evidence="3 4">
    <name type="scientific">Enterococcus sulfureus ATCC 49903</name>
    <dbReference type="NCBI Taxonomy" id="1140003"/>
    <lineage>
        <taxon>Bacteria</taxon>
        <taxon>Bacillati</taxon>
        <taxon>Bacillota</taxon>
        <taxon>Bacilli</taxon>
        <taxon>Lactobacillales</taxon>
        <taxon>Enterococcaceae</taxon>
        <taxon>Enterococcus</taxon>
    </lineage>
</organism>
<dbReference type="eggNOG" id="COG4469">
    <property type="taxonomic scope" value="Bacteria"/>
</dbReference>
<proteinExistence type="predicted"/>
<evidence type="ECO:0008006" key="5">
    <source>
        <dbReference type="Google" id="ProtNLM"/>
    </source>
</evidence>
<dbReference type="Pfam" id="PF25164">
    <property type="entry name" value="CoiA_N"/>
    <property type="match status" value="1"/>
</dbReference>
<reference evidence="3 4" key="1">
    <citation type="submission" date="2013-03" db="EMBL/GenBank/DDBJ databases">
        <title>The Genome Sequence of Enterococcus sulfureus ATCC_49903 (PacBio/Illumina hybrid assembly).</title>
        <authorList>
            <consortium name="The Broad Institute Genomics Platform"/>
            <consortium name="The Broad Institute Genome Sequencing Center for Infectious Disease"/>
            <person name="Earl A."/>
            <person name="Russ C."/>
            <person name="Gilmore M."/>
            <person name="Surin D."/>
            <person name="Walker B."/>
            <person name="Young S."/>
            <person name="Zeng Q."/>
            <person name="Gargeya S."/>
            <person name="Fitzgerald M."/>
            <person name="Haas B."/>
            <person name="Abouelleil A."/>
            <person name="Allen A.W."/>
            <person name="Alvarado L."/>
            <person name="Arachchi H.M."/>
            <person name="Berlin A.M."/>
            <person name="Chapman S.B."/>
            <person name="Gainer-Dewar J."/>
            <person name="Goldberg J."/>
            <person name="Griggs A."/>
            <person name="Gujja S."/>
            <person name="Hansen M."/>
            <person name="Howarth C."/>
            <person name="Imamovic A."/>
            <person name="Ireland A."/>
            <person name="Larimer J."/>
            <person name="McCowan C."/>
            <person name="Murphy C."/>
            <person name="Pearson M."/>
            <person name="Poon T.W."/>
            <person name="Priest M."/>
            <person name="Roberts A."/>
            <person name="Saif S."/>
            <person name="Shea T."/>
            <person name="Sisk P."/>
            <person name="Sykes S."/>
            <person name="Wortman J."/>
            <person name="Nusbaum C."/>
            <person name="Birren B."/>
        </authorList>
    </citation>
    <scope>NUCLEOTIDE SEQUENCE [LARGE SCALE GENOMIC DNA]</scope>
    <source>
        <strain evidence="3 4">ATCC 49903</strain>
    </source>
</reference>
<name>S0LIS3_9ENTE</name>
<sequence length="312" mass="36772">MLVAQLGSELIVAHHDLNRKKAYCCPVCQTKVILKLGTKIIPHFAHQSTATCISSEAETPEHLAGKVLLQLFFPQFQLEVYLPELKQRADLLWEIRALEFQCSPLSFPRFLERTYGYLASGYQPVWIFGKALQPEHKLTQLQKACLQFEAKKGFYLYGLDVTHQHFLLFRYVHWSYETGLSYQKIATNLTRQQQKSVKSTRRSSRFSYSEWLQQQLATKRKDIVQLQGKCYQHNQHLCYLAEWIYQESTFGLLFEHAVLYYRILFLKAASYVEWRALMTNEVISWTYPFLDREVVLHAFFLECIRLSKRTFS</sequence>
<dbReference type="Proteomes" id="UP000015961">
    <property type="component" value="Unassembled WGS sequence"/>
</dbReference>
<dbReference type="EMBL" id="ASWO01000001">
    <property type="protein sequence ID" value="EOT87133.1"/>
    <property type="molecule type" value="Genomic_DNA"/>
</dbReference>
<dbReference type="OrthoDB" id="3784230at2"/>
<feature type="domain" description="Competence protein CoiA-like N-terminal" evidence="2">
    <location>
        <begin position="16"/>
        <end position="52"/>
    </location>
</feature>
<gene>
    <name evidence="3" type="ORF">I573_00189</name>
</gene>
<dbReference type="STRING" id="1140003.OMY_00190"/>
<evidence type="ECO:0000313" key="3">
    <source>
        <dbReference type="EMBL" id="EOT87133.1"/>
    </source>
</evidence>
<dbReference type="Pfam" id="PF06054">
    <property type="entry name" value="CoiA_nuc"/>
    <property type="match status" value="1"/>
</dbReference>
<dbReference type="AlphaFoldDB" id="S0LIS3"/>
<evidence type="ECO:0000259" key="2">
    <source>
        <dbReference type="Pfam" id="PF25164"/>
    </source>
</evidence>
<keyword evidence="4" id="KW-1185">Reference proteome</keyword>
<dbReference type="PATRIC" id="fig|1140003.3.peg.187"/>